<dbReference type="Pfam" id="PF00534">
    <property type="entry name" value="Glycos_transf_1"/>
    <property type="match status" value="1"/>
</dbReference>
<evidence type="ECO:0000259" key="12">
    <source>
        <dbReference type="Pfam" id="PF00534"/>
    </source>
</evidence>
<feature type="domain" description="Glycosyl transferase family 1" evidence="12">
    <location>
        <begin position="284"/>
        <end position="431"/>
    </location>
</feature>
<evidence type="ECO:0000256" key="10">
    <source>
        <dbReference type="ARBA" id="ARBA00031722"/>
    </source>
</evidence>
<evidence type="ECO:0000256" key="6">
    <source>
        <dbReference type="ARBA" id="ARBA00019935"/>
    </source>
</evidence>
<dbReference type="PANTHER" id="PTHR45825">
    <property type="entry name" value="GRANULE-BOUND STARCH SYNTHASE 1, CHLOROPLASTIC/AMYLOPLASTIC"/>
    <property type="match status" value="1"/>
</dbReference>
<dbReference type="SUPFAM" id="SSF53756">
    <property type="entry name" value="UDP-Glycosyltransferase/glycogen phosphorylase"/>
    <property type="match status" value="1"/>
</dbReference>
<dbReference type="PATRIC" id="fig|1129374.4.peg.214"/>
<organism evidence="14 15">
    <name type="scientific">Alishewanella jeotgali KCTC 22429</name>
    <dbReference type="NCBI Taxonomy" id="1129374"/>
    <lineage>
        <taxon>Bacteria</taxon>
        <taxon>Pseudomonadati</taxon>
        <taxon>Pseudomonadota</taxon>
        <taxon>Gammaproteobacteria</taxon>
        <taxon>Alteromonadales</taxon>
        <taxon>Alteromonadaceae</taxon>
        <taxon>Alishewanella</taxon>
    </lineage>
</organism>
<sequence>MRVLLLCSEYEGLIKTGGLADACRGIAQGLVDAGHQVTVLLPQYTNLYSRPTGEWHSVYFHLGGRPLGCAVRQLAQASQGGVDIRLLEHHDFFHRERPYDDGDQGYADNPLRFAFFCKAALEWCRQYLPDVDLIHGHDWQTAVTAAYLKQHYAQDPVLGRVPFVFTIHNGAYQLTAGAEWFGKLELAQQQDHFLNMLEQGIRYAAKVNTVSQGYRDELLSEPAANGLARLYQQRQADFVGILNGCDYQQWDPATDLTLIKNFDSTDLSGKAACKQQLKARFHLPAADVPLMVAVSRITGQKGYDYLIPALRQFLLQSPVQVFIVGSGEQHYCRQLYQLQEDFPAQFRFFEGFDETLAHQTEAAGDFFLMPSLFEPCGLNQLYSLKYGAVPLVRLTGGLRDTVVPWPDQAATGIGFSDVSIAALLSALQQAEQLYLQQPAYQAVQLRGMQQNFSWQSSVQSYIQLYQQALTEQFSRS</sequence>
<evidence type="ECO:0000256" key="1">
    <source>
        <dbReference type="ARBA" id="ARBA00001478"/>
    </source>
</evidence>
<protein>
    <recommendedName>
        <fullName evidence="6 11">Glycogen synthase</fullName>
        <ecNumber evidence="5 11">2.4.1.21</ecNumber>
    </recommendedName>
    <alternativeName>
        <fullName evidence="10 11">Starch [bacterial glycogen] synthase</fullName>
    </alternativeName>
</protein>
<keyword evidence="7 11" id="KW-0328">Glycosyltransferase</keyword>
<comment type="pathway">
    <text evidence="3 11">Glycan biosynthesis; glycogen biosynthesis.</text>
</comment>
<dbReference type="GO" id="GO:0009011">
    <property type="term" value="F:alpha-1,4-glucan glucosyltransferase (ADP-glucose donor) activity"/>
    <property type="evidence" value="ECO:0007669"/>
    <property type="project" value="UniProtKB-UniRule"/>
</dbReference>
<evidence type="ECO:0000256" key="5">
    <source>
        <dbReference type="ARBA" id="ARBA00012588"/>
    </source>
</evidence>
<dbReference type="EC" id="2.4.1.21" evidence="5 11"/>
<dbReference type="InterPro" id="IPR013534">
    <property type="entry name" value="Starch_synth_cat_dom"/>
</dbReference>
<gene>
    <name evidence="11" type="primary">glgA</name>
    <name evidence="14" type="ORF">AJE_01054</name>
</gene>
<evidence type="ECO:0000259" key="13">
    <source>
        <dbReference type="Pfam" id="PF08323"/>
    </source>
</evidence>
<comment type="caution">
    <text evidence="14">The sequence shown here is derived from an EMBL/GenBank/DDBJ whole genome shotgun (WGS) entry which is preliminary data.</text>
</comment>
<accession>H3ZA59</accession>
<dbReference type="HAMAP" id="MF_00484">
    <property type="entry name" value="Glycogen_synth"/>
    <property type="match status" value="1"/>
</dbReference>
<name>H3ZA59_9ALTE</name>
<dbReference type="RefSeq" id="WP_008949275.1">
    <property type="nucleotide sequence ID" value="NZ_AHTH01000003.1"/>
</dbReference>
<evidence type="ECO:0000256" key="3">
    <source>
        <dbReference type="ARBA" id="ARBA00004964"/>
    </source>
</evidence>
<dbReference type="AlphaFoldDB" id="H3ZA59"/>
<evidence type="ECO:0000313" key="14">
    <source>
        <dbReference type="EMBL" id="EHR42561.1"/>
    </source>
</evidence>
<dbReference type="InterPro" id="IPR001296">
    <property type="entry name" value="Glyco_trans_1"/>
</dbReference>
<evidence type="ECO:0000256" key="2">
    <source>
        <dbReference type="ARBA" id="ARBA00002764"/>
    </source>
</evidence>
<dbReference type="Proteomes" id="UP000012046">
    <property type="component" value="Unassembled WGS sequence"/>
</dbReference>
<comment type="similarity">
    <text evidence="4 11">Belongs to the glycosyltransferase 1 family. Bacterial/plant glycogen synthase subfamily.</text>
</comment>
<dbReference type="GO" id="GO:0005978">
    <property type="term" value="P:glycogen biosynthetic process"/>
    <property type="evidence" value="ECO:0007669"/>
    <property type="project" value="UniProtKB-UniRule"/>
</dbReference>
<comment type="catalytic activity">
    <reaction evidence="1 11">
        <text>[(1-&gt;4)-alpha-D-glucosyl](n) + ADP-alpha-D-glucose = [(1-&gt;4)-alpha-D-glucosyl](n+1) + ADP + H(+)</text>
        <dbReference type="Rhea" id="RHEA:18189"/>
        <dbReference type="Rhea" id="RHEA-COMP:9584"/>
        <dbReference type="Rhea" id="RHEA-COMP:9587"/>
        <dbReference type="ChEBI" id="CHEBI:15378"/>
        <dbReference type="ChEBI" id="CHEBI:15444"/>
        <dbReference type="ChEBI" id="CHEBI:57498"/>
        <dbReference type="ChEBI" id="CHEBI:456216"/>
        <dbReference type="EC" id="2.4.1.21"/>
    </reaction>
</comment>
<dbReference type="eggNOG" id="COG0297">
    <property type="taxonomic scope" value="Bacteria"/>
</dbReference>
<dbReference type="EMBL" id="AHTH01000003">
    <property type="protein sequence ID" value="EHR42561.1"/>
    <property type="molecule type" value="Genomic_DNA"/>
</dbReference>
<evidence type="ECO:0000313" key="15">
    <source>
        <dbReference type="Proteomes" id="UP000012046"/>
    </source>
</evidence>
<keyword evidence="15" id="KW-1185">Reference proteome</keyword>
<evidence type="ECO:0000256" key="8">
    <source>
        <dbReference type="ARBA" id="ARBA00022679"/>
    </source>
</evidence>
<proteinExistence type="inferred from homology"/>
<dbReference type="Pfam" id="PF08323">
    <property type="entry name" value="Glyco_transf_5"/>
    <property type="match status" value="1"/>
</dbReference>
<dbReference type="PANTHER" id="PTHR45825:SF11">
    <property type="entry name" value="ALPHA AMYLASE DOMAIN-CONTAINING PROTEIN"/>
    <property type="match status" value="1"/>
</dbReference>
<dbReference type="UniPathway" id="UPA00164"/>
<feature type="domain" description="Starch synthase catalytic" evidence="13">
    <location>
        <begin position="2"/>
        <end position="232"/>
    </location>
</feature>
<evidence type="ECO:0000256" key="9">
    <source>
        <dbReference type="ARBA" id="ARBA00023056"/>
    </source>
</evidence>
<dbReference type="CDD" id="cd03791">
    <property type="entry name" value="GT5_Glycogen_synthase_DULL1-like"/>
    <property type="match status" value="1"/>
</dbReference>
<feature type="binding site" evidence="11">
    <location>
        <position position="15"/>
    </location>
    <ligand>
        <name>ADP-alpha-D-glucose</name>
        <dbReference type="ChEBI" id="CHEBI:57498"/>
    </ligand>
</feature>
<reference evidence="14 15" key="1">
    <citation type="journal article" date="2012" name="J. Bacteriol.">
        <title>Genome Sequence of Extracellular-Protease-Producing Alishewanella jeotgali Isolated from Traditional Korean Fermented Seafood.</title>
        <authorList>
            <person name="Jung J."/>
            <person name="Chun J."/>
            <person name="Park W."/>
        </authorList>
    </citation>
    <scope>NUCLEOTIDE SEQUENCE [LARGE SCALE GENOMIC DNA]</scope>
    <source>
        <strain evidence="14 15">KCTC 22429</strain>
    </source>
</reference>
<dbReference type="NCBIfam" id="TIGR02095">
    <property type="entry name" value="glgA"/>
    <property type="match status" value="1"/>
</dbReference>
<evidence type="ECO:0000256" key="7">
    <source>
        <dbReference type="ARBA" id="ARBA00022676"/>
    </source>
</evidence>
<evidence type="ECO:0000256" key="4">
    <source>
        <dbReference type="ARBA" id="ARBA00010281"/>
    </source>
</evidence>
<dbReference type="GO" id="GO:0004373">
    <property type="term" value="F:alpha-1,4-glucan glucosyltransferase (UDP-glucose donor) activity"/>
    <property type="evidence" value="ECO:0007669"/>
    <property type="project" value="InterPro"/>
</dbReference>
<evidence type="ECO:0000256" key="11">
    <source>
        <dbReference type="HAMAP-Rule" id="MF_00484"/>
    </source>
</evidence>
<keyword evidence="9 11" id="KW-0320">Glycogen biosynthesis</keyword>
<dbReference type="InterPro" id="IPR011835">
    <property type="entry name" value="GS/SS"/>
</dbReference>
<dbReference type="STRING" id="1129374.AJE_01054"/>
<dbReference type="GO" id="GO:0005829">
    <property type="term" value="C:cytosol"/>
    <property type="evidence" value="ECO:0007669"/>
    <property type="project" value="TreeGrafter"/>
</dbReference>
<keyword evidence="8 11" id="KW-0808">Transferase</keyword>
<dbReference type="Gene3D" id="3.40.50.2000">
    <property type="entry name" value="Glycogen Phosphorylase B"/>
    <property type="match status" value="2"/>
</dbReference>
<comment type="function">
    <text evidence="2 11">Synthesizes alpha-1,4-glucan chains using ADP-glucose.</text>
</comment>